<dbReference type="PANTHER" id="PTHR47738">
    <property type="entry name" value="PTS SYSTEM FRUCTOSE-LIKE EIIA COMPONENT-RELATED"/>
    <property type="match status" value="1"/>
</dbReference>
<dbReference type="PROSITE" id="PS51094">
    <property type="entry name" value="PTS_EIIA_TYPE_2"/>
    <property type="match status" value="1"/>
</dbReference>
<dbReference type="Gene3D" id="1.10.10.10">
    <property type="entry name" value="Winged helix-like DNA-binding domain superfamily/Winged helix DNA-binding domain"/>
    <property type="match status" value="1"/>
</dbReference>
<dbReference type="InterPro" id="IPR016152">
    <property type="entry name" value="PTrfase/Anion_transptr"/>
</dbReference>
<dbReference type="InterPro" id="IPR041657">
    <property type="entry name" value="HTH_17"/>
</dbReference>
<dbReference type="SUPFAM" id="SSF55804">
    <property type="entry name" value="Phoshotransferase/anion transport protein"/>
    <property type="match status" value="1"/>
</dbReference>
<dbReference type="Proteomes" id="UP000464954">
    <property type="component" value="Chromosome"/>
</dbReference>
<dbReference type="InterPro" id="IPR036388">
    <property type="entry name" value="WH-like_DNA-bd_sf"/>
</dbReference>
<name>A0A6P1MCX2_9BACT</name>
<dbReference type="Pfam" id="PF00359">
    <property type="entry name" value="PTS_EIIA_2"/>
    <property type="match status" value="1"/>
</dbReference>
<dbReference type="SUPFAM" id="SSF46955">
    <property type="entry name" value="Putative DNA-binding domain"/>
    <property type="match status" value="1"/>
</dbReference>
<dbReference type="EMBL" id="CP047593">
    <property type="protein sequence ID" value="QHI70424.1"/>
    <property type="molecule type" value="Genomic_DNA"/>
</dbReference>
<dbReference type="InterPro" id="IPR010093">
    <property type="entry name" value="SinI_DNA-bd"/>
</dbReference>
<sequence length="218" mass="24077">MNHEIMTIEEVAEYLRVSERTVYDWAQKGQLPGGKLGTTWRFKRVDIEKWVNRQLGTPPSSPSAQGEDLLSKLLSPERVIFLEGNKKENALKTLCAALATSPSVPNEQELSAAIFRREELMSTGIGFGVGVPHVRLEGVEDLVMALGIAREPLIDYVSLDDIPVQIICMVAAEKSQHPQYIRALSAISSRLKDESIRQKLIASTDAVSAFNLFTGKAL</sequence>
<gene>
    <name evidence="2" type="ORF">GT409_13585</name>
</gene>
<proteinExistence type="predicted"/>
<dbReference type="Gene3D" id="3.40.930.10">
    <property type="entry name" value="Mannitol-specific EII, Chain A"/>
    <property type="match status" value="1"/>
</dbReference>
<dbReference type="InterPro" id="IPR051541">
    <property type="entry name" value="PTS_SugarTrans_NitroReg"/>
</dbReference>
<keyword evidence="3" id="KW-1185">Reference proteome</keyword>
<evidence type="ECO:0000259" key="1">
    <source>
        <dbReference type="PROSITE" id="PS51094"/>
    </source>
</evidence>
<evidence type="ECO:0000313" key="3">
    <source>
        <dbReference type="Proteomes" id="UP000464954"/>
    </source>
</evidence>
<reference evidence="2 3" key="1">
    <citation type="submission" date="2020-01" db="EMBL/GenBank/DDBJ databases">
        <title>Ponticoccus aerotolerans gen. nov., sp. nov., an anaerobic bacterium and proposal of Ponticoccusceae fam. nov., Ponticoccusles ord. nov. and Ponticoccuse classis nov. in the phylum Kiritimatiellaeota.</title>
        <authorList>
            <person name="Zhou L.Y."/>
            <person name="Du Z.J."/>
        </authorList>
    </citation>
    <scope>NUCLEOTIDE SEQUENCE [LARGE SCALE GENOMIC DNA]</scope>
    <source>
        <strain evidence="2 3">S-5007</strain>
    </source>
</reference>
<dbReference type="InterPro" id="IPR009061">
    <property type="entry name" value="DNA-bd_dom_put_sf"/>
</dbReference>
<protein>
    <submittedName>
        <fullName evidence="2">PTS transporter subunit EIIA</fullName>
    </submittedName>
</protein>
<dbReference type="CDD" id="cd00211">
    <property type="entry name" value="PTS_IIA_fru"/>
    <property type="match status" value="1"/>
</dbReference>
<dbReference type="AlphaFoldDB" id="A0A6P1MCX2"/>
<dbReference type="Pfam" id="PF12728">
    <property type="entry name" value="HTH_17"/>
    <property type="match status" value="1"/>
</dbReference>
<feature type="domain" description="PTS EIIA type-2" evidence="1">
    <location>
        <begin position="71"/>
        <end position="216"/>
    </location>
</feature>
<dbReference type="NCBIfam" id="TIGR01764">
    <property type="entry name" value="excise"/>
    <property type="match status" value="1"/>
</dbReference>
<organism evidence="2 3">
    <name type="scientific">Tichowtungia aerotolerans</name>
    <dbReference type="NCBI Taxonomy" id="2697043"/>
    <lineage>
        <taxon>Bacteria</taxon>
        <taxon>Pseudomonadati</taxon>
        <taxon>Kiritimatiellota</taxon>
        <taxon>Tichowtungiia</taxon>
        <taxon>Tichowtungiales</taxon>
        <taxon>Tichowtungiaceae</taxon>
        <taxon>Tichowtungia</taxon>
    </lineage>
</organism>
<dbReference type="KEGG" id="taer:GT409_13585"/>
<accession>A0A6P1MCX2</accession>
<dbReference type="GO" id="GO:0003677">
    <property type="term" value="F:DNA binding"/>
    <property type="evidence" value="ECO:0007669"/>
    <property type="project" value="InterPro"/>
</dbReference>
<evidence type="ECO:0000313" key="2">
    <source>
        <dbReference type="EMBL" id="QHI70424.1"/>
    </source>
</evidence>
<dbReference type="InterPro" id="IPR002178">
    <property type="entry name" value="PTS_EIIA_type-2_dom"/>
</dbReference>
<dbReference type="RefSeq" id="WP_160629601.1">
    <property type="nucleotide sequence ID" value="NZ_CP047593.1"/>
</dbReference>